<sequence>MTFDDRKQEFESRYVHDQELRFRIEARRNKLLGLWAAEKLGRSGAEADAYAMEVVKADLQKEGEEDVVAKVMADFIAAGVAQSEHQVRRRMSELLVEAESQVKSA</sequence>
<dbReference type="Gene3D" id="1.10.790.20">
    <property type="entry name" value="Domain of unknown function DUF1476"/>
    <property type="match status" value="1"/>
</dbReference>
<organism evidence="1 2">
    <name type="scientific">Aureimonas altamirensis</name>
    <dbReference type="NCBI Taxonomy" id="370622"/>
    <lineage>
        <taxon>Bacteria</taxon>
        <taxon>Pseudomonadati</taxon>
        <taxon>Pseudomonadota</taxon>
        <taxon>Alphaproteobacteria</taxon>
        <taxon>Hyphomicrobiales</taxon>
        <taxon>Aurantimonadaceae</taxon>
        <taxon>Aureimonas</taxon>
    </lineage>
</organism>
<dbReference type="Pfam" id="PF07345">
    <property type="entry name" value="ATPaseInh_sub_z"/>
    <property type="match status" value="1"/>
</dbReference>
<dbReference type="PIRSF" id="PIRSF031780">
    <property type="entry name" value="UCP031780"/>
    <property type="match status" value="1"/>
</dbReference>
<dbReference type="RefSeq" id="WP_039192383.1">
    <property type="nucleotide sequence ID" value="NZ_JRFJ01000002.1"/>
</dbReference>
<dbReference type="Proteomes" id="UP000030826">
    <property type="component" value="Unassembled WGS sequence"/>
</dbReference>
<protein>
    <submittedName>
        <fullName evidence="1">Aldolase</fullName>
    </submittedName>
</protein>
<accession>A0A0B1Q7Z0</accession>
<dbReference type="OrthoDB" id="9810387at2"/>
<comment type="caution">
    <text evidence="1">The sequence shown here is derived from an EMBL/GenBank/DDBJ whole genome shotgun (WGS) entry which is preliminary data.</text>
</comment>
<dbReference type="STRING" id="370622.LA66_10820"/>
<dbReference type="EMBL" id="JRFJ01000002">
    <property type="protein sequence ID" value="KHJ55022.1"/>
    <property type="molecule type" value="Genomic_DNA"/>
</dbReference>
<dbReference type="InterPro" id="IPR038293">
    <property type="entry name" value="ATPase_inh_sub_z_sf"/>
</dbReference>
<evidence type="ECO:0000313" key="1">
    <source>
        <dbReference type="EMBL" id="KHJ55022.1"/>
    </source>
</evidence>
<dbReference type="AlphaFoldDB" id="A0A0B1Q7Z0"/>
<evidence type="ECO:0000313" key="2">
    <source>
        <dbReference type="Proteomes" id="UP000030826"/>
    </source>
</evidence>
<dbReference type="InterPro" id="IPR009945">
    <property type="entry name" value="ATPase_inh_sub_z"/>
</dbReference>
<reference evidence="1 2" key="1">
    <citation type="submission" date="2014-09" db="EMBL/GenBank/DDBJ databases">
        <title>Isolation and characterization of Aurantimonas altamirensis ON-56566 from clinical sample following a dog bite.</title>
        <authorList>
            <person name="Eshaghi A."/>
            <person name="Li A."/>
            <person name="Shahinas D."/>
            <person name="Bahn P."/>
            <person name="Kus J.V."/>
            <person name="Patel S.N."/>
        </authorList>
    </citation>
    <scope>NUCLEOTIDE SEQUENCE [LARGE SCALE GENOMIC DNA]</scope>
    <source>
        <strain evidence="1 2">ON-56566</strain>
    </source>
</reference>
<name>A0A0B1Q7Z0_9HYPH</name>
<proteinExistence type="predicted"/>
<gene>
    <name evidence="1" type="ORF">LA66_10820</name>
</gene>